<dbReference type="EMBL" id="JJMM01000026">
    <property type="protein sequence ID" value="KDR93788.1"/>
    <property type="molecule type" value="Genomic_DNA"/>
</dbReference>
<dbReference type="AlphaFoldDB" id="A0A069RAF3"/>
<evidence type="ECO:0000313" key="3">
    <source>
        <dbReference type="EMBL" id="KDR93788.1"/>
    </source>
</evidence>
<dbReference type="SUPFAM" id="SSF55826">
    <property type="entry name" value="YbaK/ProRS associated domain"/>
    <property type="match status" value="1"/>
</dbReference>
<dbReference type="OrthoDB" id="9798587at2"/>
<dbReference type="RefSeq" id="WP_038267588.1">
    <property type="nucleotide sequence ID" value="NZ_FSRH01000004.1"/>
</dbReference>
<dbReference type="STRING" id="1121324.CLIT_23c00600"/>
<organism evidence="3 4">
    <name type="scientific">Peptoclostridium litorale DSM 5388</name>
    <dbReference type="NCBI Taxonomy" id="1121324"/>
    <lineage>
        <taxon>Bacteria</taxon>
        <taxon>Bacillati</taxon>
        <taxon>Bacillota</taxon>
        <taxon>Clostridia</taxon>
        <taxon>Peptostreptococcales</taxon>
        <taxon>Peptoclostridiaceae</taxon>
        <taxon>Peptoclostridium</taxon>
    </lineage>
</organism>
<dbReference type="InterPro" id="IPR040285">
    <property type="entry name" value="ProX/PRXD1"/>
</dbReference>
<accession>A0A069RAF3</accession>
<dbReference type="eggNOG" id="COG3760">
    <property type="taxonomic scope" value="Bacteria"/>
</dbReference>
<protein>
    <submittedName>
        <fullName evidence="3">Prolyl-tRNA editing protein ProX</fullName>
    </submittedName>
</protein>
<dbReference type="PANTHER" id="PTHR31423">
    <property type="entry name" value="YBAK DOMAIN-CONTAINING PROTEIN"/>
    <property type="match status" value="1"/>
</dbReference>
<evidence type="ECO:0000313" key="4">
    <source>
        <dbReference type="Proteomes" id="UP000027946"/>
    </source>
</evidence>
<dbReference type="Proteomes" id="UP000027946">
    <property type="component" value="Unassembled WGS sequence"/>
</dbReference>
<evidence type="ECO:0000256" key="1">
    <source>
        <dbReference type="ARBA" id="ARBA00010201"/>
    </source>
</evidence>
<dbReference type="FunFam" id="3.90.960.10:FF:000005">
    <property type="entry name" value="Putative prolyl-tRNA synthetase"/>
    <property type="match status" value="1"/>
</dbReference>
<feature type="domain" description="YbaK/aminoacyl-tRNA synthetase-associated" evidence="2">
    <location>
        <begin position="23"/>
        <end position="149"/>
    </location>
</feature>
<comment type="similarity">
    <text evidence="1">Belongs to the PRORSD1 family.</text>
</comment>
<evidence type="ECO:0000259" key="2">
    <source>
        <dbReference type="Pfam" id="PF04073"/>
    </source>
</evidence>
<keyword evidence="4" id="KW-1185">Reference proteome</keyword>
<proteinExistence type="inferred from homology"/>
<name>A0A069RAF3_PEPLI</name>
<comment type="caution">
    <text evidence="3">The sequence shown here is derived from an EMBL/GenBank/DDBJ whole genome shotgun (WGS) entry which is preliminary data.</text>
</comment>
<sequence length="162" mass="18767">MKGDNKVFETLEMLGINYEKYEHPPVYTVEEANRYWGDLDGMHCKNLFLRDKKGKNHYLVVMNENKKLDFEDIARKINSDKLSFGSEKRLEKYLGLERGAVSPFGIINDEDNEVVVIVDEEIKSADSVNFHPNVNTATVNISVYDFIKFLDWSGNNVIWARL</sequence>
<dbReference type="GO" id="GO:0002161">
    <property type="term" value="F:aminoacyl-tRNA deacylase activity"/>
    <property type="evidence" value="ECO:0007669"/>
    <property type="project" value="InterPro"/>
</dbReference>
<reference evidence="3 4" key="1">
    <citation type="submission" date="2014-03" db="EMBL/GenBank/DDBJ databases">
        <title>Genome sequence of Clostridium litorale W6, DSM 5388.</title>
        <authorList>
            <person name="Poehlein A."/>
            <person name="Jagirdar A."/>
            <person name="Khonsari B."/>
            <person name="Chibani C.M."/>
            <person name="Gutierrez Gutierrez D.A."/>
            <person name="Davydova E."/>
            <person name="Alghaithi H.S."/>
            <person name="Nair K.P."/>
            <person name="Dhamotharan K."/>
            <person name="Chandran L."/>
            <person name="G W."/>
            <person name="Daniel R."/>
        </authorList>
    </citation>
    <scope>NUCLEOTIDE SEQUENCE [LARGE SCALE GENOMIC DNA]</scope>
    <source>
        <strain evidence="3 4">W6</strain>
    </source>
</reference>
<dbReference type="Gene3D" id="3.90.960.10">
    <property type="entry name" value="YbaK/aminoacyl-tRNA synthetase-associated domain"/>
    <property type="match status" value="1"/>
</dbReference>
<dbReference type="Pfam" id="PF04073">
    <property type="entry name" value="tRNA_edit"/>
    <property type="match status" value="1"/>
</dbReference>
<gene>
    <name evidence="3" type="primary">proX</name>
    <name evidence="3" type="ORF">CLIT_23c00600</name>
</gene>
<dbReference type="InterPro" id="IPR007214">
    <property type="entry name" value="YbaK/aa-tRNA-synth-assoc-dom"/>
</dbReference>
<dbReference type="InterPro" id="IPR036754">
    <property type="entry name" value="YbaK/aa-tRNA-synt-asso_dom_sf"/>
</dbReference>
<dbReference type="PANTHER" id="PTHR31423:SF3">
    <property type="entry name" value="PROLYL-TRNA SYNTHETASE ASSOCIATED DOMAIN-CONTAINING PROTEIN 1-RELATED"/>
    <property type="match status" value="1"/>
</dbReference>
<dbReference type="CDD" id="cd04335">
    <property type="entry name" value="PrdX_deacylase"/>
    <property type="match status" value="1"/>
</dbReference>